<name>A0A0D5Y8P7_9PSED</name>
<dbReference type="PATRIC" id="fig|587753.10.peg.5968"/>
<dbReference type="AlphaFoldDB" id="A0A0D5Y8P7"/>
<protein>
    <submittedName>
        <fullName evidence="1">Uncharacterized protein</fullName>
    </submittedName>
</protein>
<evidence type="ECO:0000313" key="1">
    <source>
        <dbReference type="EMBL" id="AKA27429.1"/>
    </source>
</evidence>
<dbReference type="OrthoDB" id="7028938at2"/>
<dbReference type="Proteomes" id="UP000032748">
    <property type="component" value="Chromosome"/>
</dbReference>
<evidence type="ECO:0000313" key="2">
    <source>
        <dbReference type="Proteomes" id="UP000032748"/>
    </source>
</evidence>
<sequence>MNRQRLTQFSVSPLRLQQGLFASLALLVTLIGGQQFARWEQEPSQQDTARLPVYHSTQTHFSTVSTRFADSAPMLLTESDQAQPVVVAPYQERWVF</sequence>
<organism evidence="1 2">
    <name type="scientific">Pseudomonas chlororaphis</name>
    <dbReference type="NCBI Taxonomy" id="587753"/>
    <lineage>
        <taxon>Bacteria</taxon>
        <taxon>Pseudomonadati</taxon>
        <taxon>Pseudomonadota</taxon>
        <taxon>Gammaproteobacteria</taxon>
        <taxon>Pseudomonadales</taxon>
        <taxon>Pseudomonadaceae</taxon>
        <taxon>Pseudomonas</taxon>
    </lineage>
</organism>
<dbReference type="KEGG" id="pcz:PCL1606_59860"/>
<dbReference type="RefSeq" id="WP_045886593.1">
    <property type="nucleotide sequence ID" value="NZ_CP011110.1"/>
</dbReference>
<accession>A0A0D5Y8P7</accession>
<proteinExistence type="predicted"/>
<reference evidence="1 2" key="1">
    <citation type="journal article" date="2015" name="Mol. Plant Microbe Interact.">
        <title>Comparative Genomic Analysis of Pseudomonas chlororaphis PCL1606 Reveals New Insight into Antifungal Compounds Involved in Biocontrol.</title>
        <authorList>
            <person name="Calderon C.E."/>
            <person name="Ramos C."/>
            <person name="de Vicente A."/>
            <person name="Cazorla F.M."/>
        </authorList>
    </citation>
    <scope>NUCLEOTIDE SEQUENCE [LARGE SCALE GENOMIC DNA]</scope>
    <source>
        <strain evidence="1 2">PCL1606</strain>
    </source>
</reference>
<gene>
    <name evidence="1" type="ORF">PCL1606_59860</name>
</gene>
<dbReference type="EMBL" id="CP011110">
    <property type="protein sequence ID" value="AKA27429.1"/>
    <property type="molecule type" value="Genomic_DNA"/>
</dbReference>